<dbReference type="FunFam" id="3.30.1060.10:FF:000004">
    <property type="entry name" value="Peptide methionine sulfoxide reductase A5"/>
    <property type="match status" value="1"/>
</dbReference>
<evidence type="ECO:0000313" key="8">
    <source>
        <dbReference type="Proteomes" id="UP000807504"/>
    </source>
</evidence>
<dbReference type="HAMAP" id="MF_01401">
    <property type="entry name" value="MsrA"/>
    <property type="match status" value="1"/>
</dbReference>
<organism evidence="7 8">
    <name type="scientific">Argiope bruennichi</name>
    <name type="common">Wasp spider</name>
    <name type="synonym">Aranea bruennichi</name>
    <dbReference type="NCBI Taxonomy" id="94029"/>
    <lineage>
        <taxon>Eukaryota</taxon>
        <taxon>Metazoa</taxon>
        <taxon>Ecdysozoa</taxon>
        <taxon>Arthropoda</taxon>
        <taxon>Chelicerata</taxon>
        <taxon>Arachnida</taxon>
        <taxon>Araneae</taxon>
        <taxon>Araneomorphae</taxon>
        <taxon>Entelegynae</taxon>
        <taxon>Araneoidea</taxon>
        <taxon>Araneidae</taxon>
        <taxon>Argiope</taxon>
    </lineage>
</organism>
<evidence type="ECO:0000256" key="1">
    <source>
        <dbReference type="ARBA" id="ARBA00005591"/>
    </source>
</evidence>
<dbReference type="Gene3D" id="3.30.1060.10">
    <property type="entry name" value="Peptide methionine sulphoxide reductase MsrA"/>
    <property type="match status" value="1"/>
</dbReference>
<feature type="domain" description="Peptide methionine sulphoxide reductase MsrA" evidence="6">
    <location>
        <begin position="85"/>
        <end position="221"/>
    </location>
</feature>
<evidence type="ECO:0000313" key="7">
    <source>
        <dbReference type="EMBL" id="KAF8794127.1"/>
    </source>
</evidence>
<dbReference type="EC" id="1.8.4.11" evidence="3"/>
<dbReference type="InterPro" id="IPR006721">
    <property type="entry name" value="ATP_synth_F1_esu_mt"/>
</dbReference>
<keyword evidence="4" id="KW-0560">Oxidoreductase</keyword>
<dbReference type="PANTHER" id="PTHR43774">
    <property type="entry name" value="PEPTIDE METHIONINE SULFOXIDE REDUCTASE"/>
    <property type="match status" value="1"/>
</dbReference>
<dbReference type="InterPro" id="IPR002569">
    <property type="entry name" value="Met_Sox_Rdtase_MsrA_dom"/>
</dbReference>
<evidence type="ECO:0000256" key="5">
    <source>
        <dbReference type="ARBA" id="ARBA00030643"/>
    </source>
</evidence>
<dbReference type="GO" id="GO:0045259">
    <property type="term" value="C:proton-transporting ATP synthase complex"/>
    <property type="evidence" value="ECO:0007669"/>
    <property type="project" value="InterPro"/>
</dbReference>
<dbReference type="EMBL" id="JABXBU010000002">
    <property type="protein sequence ID" value="KAF8794127.1"/>
    <property type="molecule type" value="Genomic_DNA"/>
</dbReference>
<dbReference type="SUPFAM" id="SSF48690">
    <property type="entry name" value="Epsilon subunit of mitochondrial F1F0-ATP synthase"/>
    <property type="match status" value="1"/>
</dbReference>
<comment type="caution">
    <text evidence="7">The sequence shown here is derived from an EMBL/GenBank/DDBJ whole genome shotgun (WGS) entry which is preliminary data.</text>
</comment>
<dbReference type="Pfam" id="PF01625">
    <property type="entry name" value="PMSR"/>
    <property type="match status" value="1"/>
</dbReference>
<dbReference type="GO" id="GO:0046933">
    <property type="term" value="F:proton-transporting ATP synthase activity, rotational mechanism"/>
    <property type="evidence" value="ECO:0007669"/>
    <property type="project" value="InterPro"/>
</dbReference>
<dbReference type="Gene3D" id="1.10.1620.20">
    <property type="entry name" value="ATP synthase, F1 complex, epsilon subunit superfamily, mitochondrial"/>
    <property type="match status" value="1"/>
</dbReference>
<reference evidence="7" key="1">
    <citation type="journal article" date="2020" name="bioRxiv">
        <title>Chromosome-level reference genome of the European wasp spider Argiope bruennichi: a resource for studies on range expansion and evolutionary adaptation.</title>
        <authorList>
            <person name="Sheffer M.M."/>
            <person name="Hoppe A."/>
            <person name="Krehenwinkel H."/>
            <person name="Uhl G."/>
            <person name="Kuss A.W."/>
            <person name="Jensen L."/>
            <person name="Jensen C."/>
            <person name="Gillespie R.G."/>
            <person name="Hoff K.J."/>
            <person name="Prost S."/>
        </authorList>
    </citation>
    <scope>NUCLEOTIDE SEQUENCE</scope>
</reference>
<dbReference type="InterPro" id="IPR036509">
    <property type="entry name" value="Met_Sox_Rdtase_MsrA_sf"/>
</dbReference>
<keyword evidence="8" id="KW-1185">Reference proteome</keyword>
<evidence type="ECO:0000256" key="3">
    <source>
        <dbReference type="ARBA" id="ARBA00012502"/>
    </source>
</evidence>
<dbReference type="NCBIfam" id="TIGR00401">
    <property type="entry name" value="msrA"/>
    <property type="match status" value="1"/>
</dbReference>
<comment type="similarity">
    <text evidence="2">Belongs to the eukaryotic ATPase epsilon family.</text>
</comment>
<dbReference type="PANTHER" id="PTHR43774:SF1">
    <property type="entry name" value="PEPTIDE METHIONINE SULFOXIDE REDUCTASE MSRA 2"/>
    <property type="match status" value="1"/>
</dbReference>
<reference evidence="7" key="2">
    <citation type="submission" date="2020-06" db="EMBL/GenBank/DDBJ databases">
        <authorList>
            <person name="Sheffer M."/>
        </authorList>
    </citation>
    <scope>NUCLEOTIDE SEQUENCE</scope>
</reference>
<dbReference type="GO" id="GO:0005743">
    <property type="term" value="C:mitochondrial inner membrane"/>
    <property type="evidence" value="ECO:0007669"/>
    <property type="project" value="InterPro"/>
</dbReference>
<dbReference type="AlphaFoldDB" id="A0A8T0FSI8"/>
<accession>A0A8T0FSI8</accession>
<evidence type="ECO:0000256" key="2">
    <source>
        <dbReference type="ARBA" id="ARBA00009502"/>
    </source>
</evidence>
<dbReference type="SUPFAM" id="SSF55068">
    <property type="entry name" value="Peptide methionine sulfoxide reductase"/>
    <property type="match status" value="1"/>
</dbReference>
<sequence length="286" mass="32733">MTYWRQAGLSYLKFSAICARHVRAAVKKEFKTDAAQRLPIKQTLWKEGKPLKAGEILTTNARSLFTVVFTPYHAAAIHQSSNMKTATFAMGCFWHPDALFGCQKGVKRTRVGYTGGSLRNPTYRNLGDHTEAIDIDYDPVIISYENLLELFWKNHDPTVPHKRQYRTAIFYRDEEQKALASESKKEKEKVFRNQILTAIEPFNIFYNAEDYHQKYYLQTHHTKLFNSLGIKPKDLVDSTIAAKLNGYVVGENTLEAFHSDSELSSLSPENKAYVEKMIAKGKQAHC</sequence>
<evidence type="ECO:0000256" key="4">
    <source>
        <dbReference type="ARBA" id="ARBA00023002"/>
    </source>
</evidence>
<evidence type="ECO:0000259" key="6">
    <source>
        <dbReference type="Pfam" id="PF01625"/>
    </source>
</evidence>
<dbReference type="GO" id="GO:0008113">
    <property type="term" value="F:peptide-methionine (S)-S-oxide reductase activity"/>
    <property type="evidence" value="ECO:0007669"/>
    <property type="project" value="UniProtKB-EC"/>
</dbReference>
<dbReference type="InterPro" id="IPR036742">
    <property type="entry name" value="ATP_synth_F1_esu_sf_mt"/>
</dbReference>
<name>A0A8T0FSI8_ARGBR</name>
<proteinExistence type="inferred from homology"/>
<dbReference type="Proteomes" id="UP000807504">
    <property type="component" value="Unassembled WGS sequence"/>
</dbReference>
<dbReference type="CDD" id="cd12153">
    <property type="entry name" value="F1-ATPase_epsilon"/>
    <property type="match status" value="1"/>
</dbReference>
<protein>
    <recommendedName>
        <fullName evidence="3">peptide-methionine (S)-S-oxide reductase</fullName>
        <ecNumber evidence="3">1.8.4.11</ecNumber>
    </recommendedName>
    <alternativeName>
        <fullName evidence="5">Peptide-methionine (S)-S-oxide reductase</fullName>
    </alternativeName>
</protein>
<comment type="similarity">
    <text evidence="1">Belongs to the MsrA Met sulfoxide reductase family.</text>
</comment>
<gene>
    <name evidence="7" type="ORF">HNY73_002139</name>
</gene>
<dbReference type="Pfam" id="PF04627">
    <property type="entry name" value="ATP-synt_Eps"/>
    <property type="match status" value="1"/>
</dbReference>